<evidence type="ECO:0000256" key="1">
    <source>
        <dbReference type="ARBA" id="ARBA00004123"/>
    </source>
</evidence>
<keyword evidence="6 11" id="KW-0440">LIM domain</keyword>
<evidence type="ECO:0000256" key="8">
    <source>
        <dbReference type="ARBA" id="ARBA00023155"/>
    </source>
</evidence>
<feature type="DNA-binding region" description="Homeobox" evidence="10">
    <location>
        <begin position="162"/>
        <end position="221"/>
    </location>
</feature>
<dbReference type="GO" id="GO:0003677">
    <property type="term" value="F:DNA binding"/>
    <property type="evidence" value="ECO:0007669"/>
    <property type="project" value="UniProtKB-UniRule"/>
</dbReference>
<dbReference type="GO" id="GO:0005634">
    <property type="term" value="C:nucleus"/>
    <property type="evidence" value="ECO:0007669"/>
    <property type="project" value="UniProtKB-SubCell"/>
</dbReference>
<keyword evidence="3 11" id="KW-0479">Metal-binding</keyword>
<dbReference type="EMBL" id="QCYY01000847">
    <property type="protein sequence ID" value="ROT82310.1"/>
    <property type="molecule type" value="Genomic_DNA"/>
</dbReference>
<evidence type="ECO:0000256" key="2">
    <source>
        <dbReference type="ARBA" id="ARBA00022473"/>
    </source>
</evidence>
<evidence type="ECO:0000313" key="17">
    <source>
        <dbReference type="Proteomes" id="UP000283509"/>
    </source>
</evidence>
<dbReference type="SMART" id="SM00132">
    <property type="entry name" value="LIM"/>
    <property type="match status" value="2"/>
</dbReference>
<reference evidence="16 17" key="1">
    <citation type="submission" date="2018-04" db="EMBL/GenBank/DDBJ databases">
        <authorList>
            <person name="Zhang X."/>
            <person name="Yuan J."/>
            <person name="Li F."/>
            <person name="Xiang J."/>
        </authorList>
    </citation>
    <scope>NUCLEOTIDE SEQUENCE [LARGE SCALE GENOMIC DNA]</scope>
    <source>
        <tissue evidence="16">Muscle</tissue>
    </source>
</reference>
<name>A0A3R7MI24_PENVA</name>
<dbReference type="PROSITE" id="PS00478">
    <property type="entry name" value="LIM_DOMAIN_1"/>
    <property type="match status" value="1"/>
</dbReference>
<dbReference type="PROSITE" id="PS50023">
    <property type="entry name" value="LIM_DOMAIN_2"/>
    <property type="match status" value="2"/>
</dbReference>
<dbReference type="InterPro" id="IPR017970">
    <property type="entry name" value="Homeobox_CS"/>
</dbReference>
<evidence type="ECO:0000256" key="10">
    <source>
        <dbReference type="PROSITE-ProRule" id="PRU00108"/>
    </source>
</evidence>
<evidence type="ECO:0000256" key="11">
    <source>
        <dbReference type="PROSITE-ProRule" id="PRU00125"/>
    </source>
</evidence>
<dbReference type="CDD" id="cd00086">
    <property type="entry name" value="homeodomain"/>
    <property type="match status" value="1"/>
</dbReference>
<dbReference type="CDD" id="cd09366">
    <property type="entry name" value="LIM1_Isl"/>
    <property type="match status" value="1"/>
</dbReference>
<dbReference type="InterPro" id="IPR001781">
    <property type="entry name" value="Znf_LIM"/>
</dbReference>
<dbReference type="FunFam" id="2.10.110.10:FF:000034">
    <property type="entry name" value="Insulin gene enhancer protein ISL"/>
    <property type="match status" value="1"/>
</dbReference>
<gene>
    <name evidence="16" type="ORF">C7M84_024514</name>
</gene>
<keyword evidence="8 10" id="KW-0371">Homeobox</keyword>
<organism evidence="16 17">
    <name type="scientific">Penaeus vannamei</name>
    <name type="common">Whiteleg shrimp</name>
    <name type="synonym">Litopenaeus vannamei</name>
    <dbReference type="NCBI Taxonomy" id="6689"/>
    <lineage>
        <taxon>Eukaryota</taxon>
        <taxon>Metazoa</taxon>
        <taxon>Ecdysozoa</taxon>
        <taxon>Arthropoda</taxon>
        <taxon>Crustacea</taxon>
        <taxon>Multicrustacea</taxon>
        <taxon>Malacostraca</taxon>
        <taxon>Eumalacostraca</taxon>
        <taxon>Eucarida</taxon>
        <taxon>Decapoda</taxon>
        <taxon>Dendrobranchiata</taxon>
        <taxon>Penaeoidea</taxon>
        <taxon>Penaeidae</taxon>
        <taxon>Penaeus</taxon>
    </lineage>
</organism>
<keyword evidence="2" id="KW-0217">Developmental protein</keyword>
<dbReference type="Pfam" id="PF00046">
    <property type="entry name" value="Homeodomain"/>
    <property type="match status" value="1"/>
</dbReference>
<evidence type="ECO:0000256" key="4">
    <source>
        <dbReference type="ARBA" id="ARBA00022737"/>
    </source>
</evidence>
<feature type="domain" description="LIM zinc-binding" evidence="14">
    <location>
        <begin position="60"/>
        <end position="122"/>
    </location>
</feature>
<dbReference type="Gene3D" id="2.10.110.10">
    <property type="entry name" value="Cysteine Rich Protein"/>
    <property type="match status" value="2"/>
</dbReference>
<accession>A0A3R7MI24</accession>
<reference evidence="16 17" key="2">
    <citation type="submission" date="2019-01" db="EMBL/GenBank/DDBJ databases">
        <title>The decoding of complex shrimp genome reveals the adaptation for benthos swimmer, frequently molting mechanism and breeding impact on genome.</title>
        <authorList>
            <person name="Sun Y."/>
            <person name="Gao Y."/>
            <person name="Yu Y."/>
        </authorList>
    </citation>
    <scope>NUCLEOTIDE SEQUENCE [LARGE SCALE GENOMIC DNA]</scope>
    <source>
        <tissue evidence="16">Muscle</tissue>
    </source>
</reference>
<dbReference type="GO" id="GO:0045944">
    <property type="term" value="P:positive regulation of transcription by RNA polymerase II"/>
    <property type="evidence" value="ECO:0007669"/>
    <property type="project" value="InterPro"/>
</dbReference>
<keyword evidence="5 11" id="KW-0862">Zinc</keyword>
<dbReference type="GO" id="GO:0048665">
    <property type="term" value="P:neuron fate specification"/>
    <property type="evidence" value="ECO:0007669"/>
    <property type="project" value="InterPro"/>
</dbReference>
<feature type="domain" description="Homeobox" evidence="15">
    <location>
        <begin position="160"/>
        <end position="220"/>
    </location>
</feature>
<keyword evidence="9 10" id="KW-0539">Nucleus</keyword>
<dbReference type="SMART" id="SM00389">
    <property type="entry name" value="HOX"/>
    <property type="match status" value="1"/>
</dbReference>
<dbReference type="GO" id="GO:0007409">
    <property type="term" value="P:axonogenesis"/>
    <property type="evidence" value="ECO:0007669"/>
    <property type="project" value="TreeGrafter"/>
</dbReference>
<dbReference type="PROSITE" id="PS00027">
    <property type="entry name" value="HOMEOBOX_1"/>
    <property type="match status" value="1"/>
</dbReference>
<sequence>MGCGAVINDQYILRVAPDMEWHAACLKCVECQQFLDETCTCFVRDGKTYCKGDYVRLFGAKCDKCGSVFTRTDMVMRARSKIFHLDCFRCRCCGKQLLPGDEFALREDGLFCRFDFDAIKEEARDHEMTDDNHNTDPTCPVQLAGLGRRDTSGRVHKSEGKPTRIRTVLTEKQLHTLGTCYAANPRPDALMKEQLVEMTGLSPRVVRVWFQNKRCKDKKRAQFLKQAALQQEKDTASLPCMHAHAHTNKHTAPAPPVCASPAEASRRSIGRTPVPLRHANGLLPDRVPPPCDPR</sequence>
<evidence type="ECO:0000256" key="5">
    <source>
        <dbReference type="ARBA" id="ARBA00022833"/>
    </source>
</evidence>
<dbReference type="InterPro" id="IPR047169">
    <property type="entry name" value="ISL1/2-like"/>
</dbReference>
<dbReference type="Proteomes" id="UP000283509">
    <property type="component" value="Unassembled WGS sequence"/>
</dbReference>
<dbReference type="PROSITE" id="PS50071">
    <property type="entry name" value="HOMEOBOX_2"/>
    <property type="match status" value="1"/>
</dbReference>
<evidence type="ECO:0000256" key="6">
    <source>
        <dbReference type="ARBA" id="ARBA00023038"/>
    </source>
</evidence>
<keyword evidence="17" id="KW-1185">Reference proteome</keyword>
<keyword evidence="4" id="KW-0677">Repeat</keyword>
<dbReference type="InterPro" id="IPR009057">
    <property type="entry name" value="Homeodomain-like_sf"/>
</dbReference>
<dbReference type="SUPFAM" id="SSF57716">
    <property type="entry name" value="Glucocorticoid receptor-like (DNA-binding domain)"/>
    <property type="match status" value="1"/>
</dbReference>
<evidence type="ECO:0000259" key="15">
    <source>
        <dbReference type="PROSITE" id="PS50071"/>
    </source>
</evidence>
<dbReference type="AlphaFoldDB" id="A0A3R7MI24"/>
<dbReference type="GO" id="GO:0046872">
    <property type="term" value="F:metal ion binding"/>
    <property type="evidence" value="ECO:0007669"/>
    <property type="project" value="UniProtKB-KW"/>
</dbReference>
<evidence type="ECO:0000259" key="14">
    <source>
        <dbReference type="PROSITE" id="PS50023"/>
    </source>
</evidence>
<comment type="caution">
    <text evidence="16">The sequence shown here is derived from an EMBL/GenBank/DDBJ whole genome shotgun (WGS) entry which is preliminary data.</text>
</comment>
<feature type="domain" description="LIM zinc-binding" evidence="14">
    <location>
        <begin position="1"/>
        <end position="59"/>
    </location>
</feature>
<dbReference type="OrthoDB" id="125004at2759"/>
<dbReference type="FunFam" id="1.10.10.60:FF:000041">
    <property type="entry name" value="insulin gene enhancer protein ISL-1"/>
    <property type="match status" value="1"/>
</dbReference>
<feature type="region of interest" description="Disordered" evidence="13">
    <location>
        <begin position="246"/>
        <end position="294"/>
    </location>
</feature>
<dbReference type="PANTHER" id="PTHR24204:SF8">
    <property type="entry name" value="TAILUP, ISOFORM A"/>
    <property type="match status" value="1"/>
</dbReference>
<comment type="subcellular location">
    <subcellularLocation>
        <location evidence="1 10 12">Nucleus</location>
    </subcellularLocation>
</comment>
<protein>
    <submittedName>
        <fullName evidence="16">Putative insulin enhancer protein ISL-1-like</fullName>
    </submittedName>
</protein>
<evidence type="ECO:0000256" key="9">
    <source>
        <dbReference type="ARBA" id="ARBA00023242"/>
    </source>
</evidence>
<dbReference type="SUPFAM" id="SSF46689">
    <property type="entry name" value="Homeodomain-like"/>
    <property type="match status" value="1"/>
</dbReference>
<dbReference type="Gene3D" id="1.10.10.60">
    <property type="entry name" value="Homeodomain-like"/>
    <property type="match status" value="1"/>
</dbReference>
<dbReference type="STRING" id="6689.A0A3R7MI24"/>
<evidence type="ECO:0000313" key="16">
    <source>
        <dbReference type="EMBL" id="ROT82310.1"/>
    </source>
</evidence>
<evidence type="ECO:0000256" key="12">
    <source>
        <dbReference type="RuleBase" id="RU000682"/>
    </source>
</evidence>
<dbReference type="GO" id="GO:0000981">
    <property type="term" value="F:DNA-binding transcription factor activity, RNA polymerase II-specific"/>
    <property type="evidence" value="ECO:0007669"/>
    <property type="project" value="InterPro"/>
</dbReference>
<proteinExistence type="predicted"/>
<keyword evidence="7 10" id="KW-0238">DNA-binding</keyword>
<dbReference type="PANTHER" id="PTHR24204">
    <property type="entry name" value="INSULIN GENE ENHANCER PROTEIN"/>
    <property type="match status" value="1"/>
</dbReference>
<evidence type="ECO:0000256" key="3">
    <source>
        <dbReference type="ARBA" id="ARBA00022723"/>
    </source>
</evidence>
<dbReference type="InterPro" id="IPR001356">
    <property type="entry name" value="HD"/>
</dbReference>
<evidence type="ECO:0000256" key="13">
    <source>
        <dbReference type="SAM" id="MobiDB-lite"/>
    </source>
</evidence>
<evidence type="ECO:0000256" key="7">
    <source>
        <dbReference type="ARBA" id="ARBA00023125"/>
    </source>
</evidence>
<dbReference type="InterPro" id="IPR047244">
    <property type="entry name" value="ISL1/2-like_LIM1"/>
</dbReference>
<dbReference type="Pfam" id="PF00412">
    <property type="entry name" value="LIM"/>
    <property type="match status" value="2"/>
</dbReference>